<dbReference type="Gene3D" id="2.40.10.10">
    <property type="entry name" value="Trypsin-like serine proteases"/>
    <property type="match status" value="2"/>
</dbReference>
<dbReference type="SUPFAM" id="SSF50494">
    <property type="entry name" value="Trypsin-like serine proteases"/>
    <property type="match status" value="1"/>
</dbReference>
<name>A0A803XQL9_MELGA</name>
<dbReference type="Pfam" id="PF00089">
    <property type="entry name" value="Trypsin"/>
    <property type="match status" value="2"/>
</dbReference>
<evidence type="ECO:0000256" key="4">
    <source>
        <dbReference type="ARBA" id="ARBA00023157"/>
    </source>
</evidence>
<reference evidence="6" key="2">
    <citation type="submission" date="2025-08" db="UniProtKB">
        <authorList>
            <consortium name="Ensembl"/>
        </authorList>
    </citation>
    <scope>IDENTIFICATION</scope>
</reference>
<dbReference type="CDD" id="cd00190">
    <property type="entry name" value="Tryp_SPc"/>
    <property type="match status" value="1"/>
</dbReference>
<reference evidence="6" key="3">
    <citation type="submission" date="2025-09" db="UniProtKB">
        <authorList>
            <consortium name="Ensembl"/>
        </authorList>
    </citation>
    <scope>IDENTIFICATION</scope>
</reference>
<evidence type="ECO:0000256" key="2">
    <source>
        <dbReference type="ARBA" id="ARBA00022801"/>
    </source>
</evidence>
<sequence length="217" mass="23328">GSDAKPDAFLLAAPAGSGPWLITMGAWPWIVSLQSTWYAGTGHICGGSLITPQWVLTAAHSFLCPSSSPDTPWHVVIGGHDLKRLGPEAVVRNVVRIIPHEYYHRNTMANDIALLELDQPVHCLDPGDSGGPLMCKDKTADYFWLIGVTSWGKGCGRIQQPGVYASTQYFRNWILVRETQRNPTRGAKELTGVHGGSAGWAAKGRGGLVVGLALCSN</sequence>
<evidence type="ECO:0000256" key="1">
    <source>
        <dbReference type="ARBA" id="ARBA00022670"/>
    </source>
</evidence>
<dbReference type="AlphaFoldDB" id="A0A803XQL9"/>
<reference evidence="6" key="1">
    <citation type="journal article" date="2010" name="PLoS Biol.">
        <title>Multi-platform next-generation sequencing of the domestic turkey (Meleagris gallopavo): genome assembly and analysis.</title>
        <authorList>
            <person name="Dalloul R.A."/>
            <person name="Long J.A."/>
            <person name="Zimin A.V."/>
            <person name="Aslam L."/>
            <person name="Beal K."/>
            <person name="Blomberg L.A."/>
            <person name="Bouffard P."/>
            <person name="Burt D.W."/>
            <person name="Crasta O."/>
            <person name="Crooijmans R.P."/>
            <person name="Cooper K."/>
            <person name="Coulombe R.A."/>
            <person name="De S."/>
            <person name="Delany M.E."/>
            <person name="Dodgson J.B."/>
            <person name="Dong J.J."/>
            <person name="Evans C."/>
            <person name="Frederickson K.M."/>
            <person name="Flicek P."/>
            <person name="Florea L."/>
            <person name="Folkerts O."/>
            <person name="Groenen M.A."/>
            <person name="Harkins T.T."/>
            <person name="Herrero J."/>
            <person name="Hoffmann S."/>
            <person name="Megens H.J."/>
            <person name="Jiang A."/>
            <person name="de Jong P."/>
            <person name="Kaiser P."/>
            <person name="Kim H."/>
            <person name="Kim K.W."/>
            <person name="Kim S."/>
            <person name="Langenberger D."/>
            <person name="Lee M.K."/>
            <person name="Lee T."/>
            <person name="Mane S."/>
            <person name="Marcais G."/>
            <person name="Marz M."/>
            <person name="McElroy A.P."/>
            <person name="Modise T."/>
            <person name="Nefedov M."/>
            <person name="Notredame C."/>
            <person name="Paton I.R."/>
            <person name="Payne W.S."/>
            <person name="Pertea G."/>
            <person name="Prickett D."/>
            <person name="Puiu D."/>
            <person name="Qioa D."/>
            <person name="Raineri E."/>
            <person name="Ruffier M."/>
            <person name="Salzberg S.L."/>
            <person name="Schatz M.C."/>
            <person name="Scheuring C."/>
            <person name="Schmidt C.J."/>
            <person name="Schroeder S."/>
            <person name="Searle S.M."/>
            <person name="Smith E.J."/>
            <person name="Smith J."/>
            <person name="Sonstegard T.S."/>
            <person name="Stadler P.F."/>
            <person name="Tafer H."/>
            <person name="Tu Z.J."/>
            <person name="Van Tassell C.P."/>
            <person name="Vilella A.J."/>
            <person name="Williams K.P."/>
            <person name="Yorke J.A."/>
            <person name="Zhang L."/>
            <person name="Zhang H.B."/>
            <person name="Zhang X."/>
            <person name="Zhang Y."/>
            <person name="Reed K.M."/>
        </authorList>
    </citation>
    <scope>NUCLEOTIDE SEQUENCE [LARGE SCALE GENOMIC DNA]</scope>
</reference>
<evidence type="ECO:0000313" key="7">
    <source>
        <dbReference type="Proteomes" id="UP000001645"/>
    </source>
</evidence>
<evidence type="ECO:0000256" key="3">
    <source>
        <dbReference type="ARBA" id="ARBA00022825"/>
    </source>
</evidence>
<evidence type="ECO:0000313" key="6">
    <source>
        <dbReference type="Ensembl" id="ENSMGAP00000021815.1"/>
    </source>
</evidence>
<dbReference type="InterPro" id="IPR043504">
    <property type="entry name" value="Peptidase_S1_PA_chymotrypsin"/>
</dbReference>
<organism evidence="6 7">
    <name type="scientific">Meleagris gallopavo</name>
    <name type="common">Wild turkey</name>
    <dbReference type="NCBI Taxonomy" id="9103"/>
    <lineage>
        <taxon>Eukaryota</taxon>
        <taxon>Metazoa</taxon>
        <taxon>Chordata</taxon>
        <taxon>Craniata</taxon>
        <taxon>Vertebrata</taxon>
        <taxon>Euteleostomi</taxon>
        <taxon>Archelosauria</taxon>
        <taxon>Archosauria</taxon>
        <taxon>Dinosauria</taxon>
        <taxon>Saurischia</taxon>
        <taxon>Theropoda</taxon>
        <taxon>Coelurosauria</taxon>
        <taxon>Aves</taxon>
        <taxon>Neognathae</taxon>
        <taxon>Galloanserae</taxon>
        <taxon>Galliformes</taxon>
        <taxon>Phasianidae</taxon>
        <taxon>Meleagridinae</taxon>
        <taxon>Meleagris</taxon>
    </lineage>
</organism>
<protein>
    <recommendedName>
        <fullName evidence="5">Peptidase S1 domain-containing protein</fullName>
    </recommendedName>
</protein>
<dbReference type="GeneTree" id="ENSGT00940000162430"/>
<dbReference type="GO" id="GO:0007340">
    <property type="term" value="P:acrosome reaction"/>
    <property type="evidence" value="ECO:0007669"/>
    <property type="project" value="TreeGrafter"/>
</dbReference>
<dbReference type="PANTHER" id="PTHR24252">
    <property type="entry name" value="ACROSIN-RELATED"/>
    <property type="match status" value="1"/>
</dbReference>
<proteinExistence type="predicted"/>
<dbReference type="Proteomes" id="UP000001645">
    <property type="component" value="Unplaced"/>
</dbReference>
<dbReference type="SMART" id="SM00020">
    <property type="entry name" value="Tryp_SPc"/>
    <property type="match status" value="1"/>
</dbReference>
<dbReference type="InterPro" id="IPR001314">
    <property type="entry name" value="Peptidase_S1A"/>
</dbReference>
<dbReference type="PROSITE" id="PS50240">
    <property type="entry name" value="TRYPSIN_DOM"/>
    <property type="match status" value="1"/>
</dbReference>
<dbReference type="GO" id="GO:0006508">
    <property type="term" value="P:proteolysis"/>
    <property type="evidence" value="ECO:0007669"/>
    <property type="project" value="UniProtKB-KW"/>
</dbReference>
<dbReference type="GO" id="GO:0004252">
    <property type="term" value="F:serine-type endopeptidase activity"/>
    <property type="evidence" value="ECO:0007669"/>
    <property type="project" value="InterPro"/>
</dbReference>
<keyword evidence="3" id="KW-0720">Serine protease</keyword>
<evidence type="ECO:0000259" key="5">
    <source>
        <dbReference type="PROSITE" id="PS50240"/>
    </source>
</evidence>
<dbReference type="Ensembl" id="ENSMGAT00000023097.1">
    <property type="protein sequence ID" value="ENSMGAP00000021815.1"/>
    <property type="gene ID" value="ENSMGAG00000020830.1"/>
</dbReference>
<accession>A0A803XQL9</accession>
<dbReference type="FunFam" id="2.40.10.10:FF:000060">
    <property type="entry name" value="Acrosin"/>
    <property type="match status" value="1"/>
</dbReference>
<dbReference type="InParanoid" id="A0A803XQL9"/>
<keyword evidence="7" id="KW-1185">Reference proteome</keyword>
<feature type="domain" description="Peptidase S1" evidence="5">
    <location>
        <begin position="13"/>
        <end position="174"/>
    </location>
</feature>
<keyword evidence="2" id="KW-0378">Hydrolase</keyword>
<dbReference type="PRINTS" id="PR00722">
    <property type="entry name" value="CHYMOTRYPSIN"/>
</dbReference>
<dbReference type="PANTHER" id="PTHR24252:SF8">
    <property type="entry name" value="ACROSIN"/>
    <property type="match status" value="1"/>
</dbReference>
<dbReference type="InterPro" id="IPR001254">
    <property type="entry name" value="Trypsin_dom"/>
</dbReference>
<dbReference type="InterPro" id="IPR009003">
    <property type="entry name" value="Peptidase_S1_PA"/>
</dbReference>
<keyword evidence="1" id="KW-0645">Protease</keyword>
<keyword evidence="4" id="KW-1015">Disulfide bond</keyword>